<keyword evidence="2" id="KW-1185">Reference proteome</keyword>
<sequence length="172" mass="19056">MSASPAPLQALLEKPTVHLAGTDATLRLHLSRNLLNEILAARPPDTPVQELLLDPDDGQAHLHLEVQVPVLGTVHRRITLRPGPAVCFPDQPWLEFVITDGFKLFDKPILKLMQGQIDERLPRGIELSAEHLRLHIPALLTAAGYQPLVPLLHRLEIQSVSNQLILTLHLVA</sequence>
<gene>
    <name evidence="1" type="ORF">H9S92_21435</name>
</gene>
<protein>
    <recommendedName>
        <fullName evidence="3">DUF1997 domain-containing protein</fullName>
    </recommendedName>
</protein>
<proteinExistence type="predicted"/>
<name>A0A923PMI5_9BACT</name>
<dbReference type="AlphaFoldDB" id="A0A923PMI5"/>
<dbReference type="RefSeq" id="WP_187468758.1">
    <property type="nucleotide sequence ID" value="NZ_JACSIT010000154.1"/>
</dbReference>
<accession>A0A923PMI5</accession>
<organism evidence="1 2">
    <name type="scientific">Neolewinella lacunae</name>
    <dbReference type="NCBI Taxonomy" id="1517758"/>
    <lineage>
        <taxon>Bacteria</taxon>
        <taxon>Pseudomonadati</taxon>
        <taxon>Bacteroidota</taxon>
        <taxon>Saprospiria</taxon>
        <taxon>Saprospirales</taxon>
        <taxon>Lewinellaceae</taxon>
        <taxon>Neolewinella</taxon>
    </lineage>
</organism>
<evidence type="ECO:0000313" key="2">
    <source>
        <dbReference type="Proteomes" id="UP000650081"/>
    </source>
</evidence>
<dbReference type="Proteomes" id="UP000650081">
    <property type="component" value="Unassembled WGS sequence"/>
</dbReference>
<evidence type="ECO:0008006" key="3">
    <source>
        <dbReference type="Google" id="ProtNLM"/>
    </source>
</evidence>
<evidence type="ECO:0000313" key="1">
    <source>
        <dbReference type="EMBL" id="MBC6996750.1"/>
    </source>
</evidence>
<reference evidence="1" key="1">
    <citation type="submission" date="2020-08" db="EMBL/GenBank/DDBJ databases">
        <title>Lewinella bacteria from marine environments.</title>
        <authorList>
            <person name="Zhong Y."/>
        </authorList>
    </citation>
    <scope>NUCLEOTIDE SEQUENCE</scope>
    <source>
        <strain evidence="1">KCTC 42187</strain>
    </source>
</reference>
<dbReference type="EMBL" id="JACSIT010000154">
    <property type="protein sequence ID" value="MBC6996750.1"/>
    <property type="molecule type" value="Genomic_DNA"/>
</dbReference>
<comment type="caution">
    <text evidence="1">The sequence shown here is derived from an EMBL/GenBank/DDBJ whole genome shotgun (WGS) entry which is preliminary data.</text>
</comment>